<evidence type="ECO:0000313" key="8">
    <source>
        <dbReference type="Proteomes" id="UP001302126"/>
    </source>
</evidence>
<comment type="caution">
    <text evidence="7">The sequence shown here is derived from an EMBL/GenBank/DDBJ whole genome shotgun (WGS) entry which is preliminary data.</text>
</comment>
<dbReference type="InterPro" id="IPR029058">
    <property type="entry name" value="AB_hydrolase_fold"/>
</dbReference>
<dbReference type="Pfam" id="PF00561">
    <property type="entry name" value="Abhydrolase_1"/>
    <property type="match status" value="1"/>
</dbReference>
<dbReference type="InterPro" id="IPR000073">
    <property type="entry name" value="AB_hydrolase_1"/>
</dbReference>
<evidence type="ECO:0000313" key="7">
    <source>
        <dbReference type="EMBL" id="KAK4187465.1"/>
    </source>
</evidence>
<sequence length="692" mass="76021">MGRPEIPTTTAPARRLPQPQARRTSGVRRGWVISGIVISGLVLIAVFPQLRFMNGSSASSVTSVPQQYTQHSTSNPVSVYGQFPQPDDPFQFLPCTPRTVPPLLDDGDAKRSWAGLFDPNPDHWSWGAPPKSIETARQTDDGYAGRGIFLCGYLDVPLDYTNKSGSRIARLAVTKFQVSGLALSADTNTSAGKKSERTIIIEPGGPGGSGTSYAWRAAEATTERLSKSKYDVLGWDPRGVNISRPAIACFPHDANRDHWNLLTNQHRAVVASPRDQVEIADVMNAAVMRACWEMHGDLGRFVSTAFVARDLDQIRAALGEDEVSGNFVSYGTGIAQTYASMFPDRVGRMILDGTEYVRDHRLRGGFGWTALDNATDAWHDGFLGECVNAGPEFCALAKPKDGKAVMLADLESRMEALFKSLASRPVPAYLPSSGPTMVTYSALVDGTYGAMYNANSWPTLAETLYDLESGNATLAALLLEGSLWHFDPEAPCPTTPKPPLSEELGSLVICADSYDATEPDDLDWWLSLWGNMTTQNWIAGNSRFYDVLGCRHFNTYWKPAEVYRGDLNHTLKHPVLLIAETYDPATPLRNGRRLLHEMGSNARLIAHHGYGHSSRDTSKCTDSLARAYILHGTLPEEAETACYADEKPYRYGAKTNGFATSAKSMRTEDHVKAWREHLKELSLFNPRLLPGL</sequence>
<comment type="similarity">
    <text evidence="1">Belongs to the peptidase S33 family.</text>
</comment>
<dbReference type="SUPFAM" id="SSF53474">
    <property type="entry name" value="alpha/beta-Hydrolases"/>
    <property type="match status" value="1"/>
</dbReference>
<feature type="region of interest" description="Disordered" evidence="3">
    <location>
        <begin position="1"/>
        <end position="24"/>
    </location>
</feature>
<feature type="domain" description="Peptidase S33 tripeptidyl aminopeptidase-like C-terminal" evidence="6">
    <location>
        <begin position="539"/>
        <end position="641"/>
    </location>
</feature>
<evidence type="ECO:0000259" key="6">
    <source>
        <dbReference type="Pfam" id="PF08386"/>
    </source>
</evidence>
<evidence type="ECO:0000256" key="4">
    <source>
        <dbReference type="SAM" id="Phobius"/>
    </source>
</evidence>
<dbReference type="PANTHER" id="PTHR43248">
    <property type="entry name" value="2-SUCCINYL-6-HYDROXY-2,4-CYCLOHEXADIENE-1-CARBOXYLATE SYNTHASE"/>
    <property type="match status" value="1"/>
</dbReference>
<feature type="transmembrane region" description="Helical" evidence="4">
    <location>
        <begin position="30"/>
        <end position="50"/>
    </location>
</feature>
<dbReference type="EMBL" id="MU864402">
    <property type="protein sequence ID" value="KAK4187465.1"/>
    <property type="molecule type" value="Genomic_DNA"/>
</dbReference>
<reference evidence="7" key="1">
    <citation type="journal article" date="2023" name="Mol. Phylogenet. Evol.">
        <title>Genome-scale phylogeny and comparative genomics of the fungal order Sordariales.</title>
        <authorList>
            <person name="Hensen N."/>
            <person name="Bonometti L."/>
            <person name="Westerberg I."/>
            <person name="Brannstrom I.O."/>
            <person name="Guillou S."/>
            <person name="Cros-Aarteil S."/>
            <person name="Calhoun S."/>
            <person name="Haridas S."/>
            <person name="Kuo A."/>
            <person name="Mondo S."/>
            <person name="Pangilinan J."/>
            <person name="Riley R."/>
            <person name="LaButti K."/>
            <person name="Andreopoulos B."/>
            <person name="Lipzen A."/>
            <person name="Chen C."/>
            <person name="Yan M."/>
            <person name="Daum C."/>
            <person name="Ng V."/>
            <person name="Clum A."/>
            <person name="Steindorff A."/>
            <person name="Ohm R.A."/>
            <person name="Martin F."/>
            <person name="Silar P."/>
            <person name="Natvig D.O."/>
            <person name="Lalanne C."/>
            <person name="Gautier V."/>
            <person name="Ament-Velasquez S.L."/>
            <person name="Kruys A."/>
            <person name="Hutchinson M.I."/>
            <person name="Powell A.J."/>
            <person name="Barry K."/>
            <person name="Miller A.N."/>
            <person name="Grigoriev I.V."/>
            <person name="Debuchy R."/>
            <person name="Gladieux P."/>
            <person name="Hiltunen Thoren M."/>
            <person name="Johannesson H."/>
        </authorList>
    </citation>
    <scope>NUCLEOTIDE SEQUENCE</scope>
    <source>
        <strain evidence="7">PSN309</strain>
    </source>
</reference>
<keyword evidence="2 7" id="KW-0378">Hydrolase</keyword>
<gene>
    <name evidence="7" type="ORF">QBC35DRAFT_384726</name>
</gene>
<dbReference type="GO" id="GO:0016787">
    <property type="term" value="F:hydrolase activity"/>
    <property type="evidence" value="ECO:0007669"/>
    <property type="project" value="UniProtKB-KW"/>
</dbReference>
<evidence type="ECO:0000259" key="5">
    <source>
        <dbReference type="Pfam" id="PF00561"/>
    </source>
</evidence>
<feature type="domain" description="AB hydrolase-1" evidence="5">
    <location>
        <begin position="198"/>
        <end position="391"/>
    </location>
</feature>
<organism evidence="7 8">
    <name type="scientific">Podospora australis</name>
    <dbReference type="NCBI Taxonomy" id="1536484"/>
    <lineage>
        <taxon>Eukaryota</taxon>
        <taxon>Fungi</taxon>
        <taxon>Dikarya</taxon>
        <taxon>Ascomycota</taxon>
        <taxon>Pezizomycotina</taxon>
        <taxon>Sordariomycetes</taxon>
        <taxon>Sordariomycetidae</taxon>
        <taxon>Sordariales</taxon>
        <taxon>Podosporaceae</taxon>
        <taxon>Podospora</taxon>
    </lineage>
</organism>
<dbReference type="AlphaFoldDB" id="A0AAN7AJ23"/>
<dbReference type="Proteomes" id="UP001302126">
    <property type="component" value="Unassembled WGS sequence"/>
</dbReference>
<keyword evidence="4" id="KW-0812">Transmembrane</keyword>
<keyword evidence="4" id="KW-0472">Membrane</keyword>
<feature type="compositionally biased region" description="Low complexity" evidence="3">
    <location>
        <begin position="11"/>
        <end position="23"/>
    </location>
</feature>
<accession>A0AAN7AJ23</accession>
<dbReference type="InterPro" id="IPR013595">
    <property type="entry name" value="Pept_S33_TAP-like_C"/>
</dbReference>
<dbReference type="Pfam" id="PF08386">
    <property type="entry name" value="Abhydrolase_4"/>
    <property type="match status" value="1"/>
</dbReference>
<protein>
    <submittedName>
        <fullName evidence="7">Alpha/Beta hydrolase protein</fullName>
    </submittedName>
</protein>
<name>A0AAN7AJ23_9PEZI</name>
<evidence type="ECO:0000256" key="2">
    <source>
        <dbReference type="ARBA" id="ARBA00022801"/>
    </source>
</evidence>
<proteinExistence type="inferred from homology"/>
<dbReference type="PANTHER" id="PTHR43248:SF25">
    <property type="entry name" value="AB HYDROLASE-1 DOMAIN-CONTAINING PROTEIN-RELATED"/>
    <property type="match status" value="1"/>
</dbReference>
<evidence type="ECO:0000256" key="3">
    <source>
        <dbReference type="SAM" id="MobiDB-lite"/>
    </source>
</evidence>
<reference evidence="7" key="2">
    <citation type="submission" date="2023-05" db="EMBL/GenBank/DDBJ databases">
        <authorList>
            <consortium name="Lawrence Berkeley National Laboratory"/>
            <person name="Steindorff A."/>
            <person name="Hensen N."/>
            <person name="Bonometti L."/>
            <person name="Westerberg I."/>
            <person name="Brannstrom I.O."/>
            <person name="Guillou S."/>
            <person name="Cros-Aarteil S."/>
            <person name="Calhoun S."/>
            <person name="Haridas S."/>
            <person name="Kuo A."/>
            <person name="Mondo S."/>
            <person name="Pangilinan J."/>
            <person name="Riley R."/>
            <person name="Labutti K."/>
            <person name="Andreopoulos B."/>
            <person name="Lipzen A."/>
            <person name="Chen C."/>
            <person name="Yanf M."/>
            <person name="Daum C."/>
            <person name="Ng V."/>
            <person name="Clum A."/>
            <person name="Ohm R."/>
            <person name="Martin F."/>
            <person name="Silar P."/>
            <person name="Natvig D."/>
            <person name="Lalanne C."/>
            <person name="Gautier V."/>
            <person name="Ament-Velasquez S.L."/>
            <person name="Kruys A."/>
            <person name="Hutchinson M.I."/>
            <person name="Powell A.J."/>
            <person name="Barry K."/>
            <person name="Miller A.N."/>
            <person name="Grigoriev I.V."/>
            <person name="Debuchy R."/>
            <person name="Gladieux P."/>
            <person name="Thoren M.H."/>
            <person name="Johannesson H."/>
        </authorList>
    </citation>
    <scope>NUCLEOTIDE SEQUENCE</scope>
    <source>
        <strain evidence="7">PSN309</strain>
    </source>
</reference>
<keyword evidence="8" id="KW-1185">Reference proteome</keyword>
<evidence type="ECO:0000256" key="1">
    <source>
        <dbReference type="ARBA" id="ARBA00010088"/>
    </source>
</evidence>
<dbReference type="Gene3D" id="3.40.50.1820">
    <property type="entry name" value="alpha/beta hydrolase"/>
    <property type="match status" value="1"/>
</dbReference>
<dbReference type="InterPro" id="IPR051601">
    <property type="entry name" value="Serine_prot/Carboxylest_S33"/>
</dbReference>
<keyword evidence="4" id="KW-1133">Transmembrane helix</keyword>